<organism evidence="2 3">
    <name type="scientific">Zopfia rhizophila CBS 207.26</name>
    <dbReference type="NCBI Taxonomy" id="1314779"/>
    <lineage>
        <taxon>Eukaryota</taxon>
        <taxon>Fungi</taxon>
        <taxon>Dikarya</taxon>
        <taxon>Ascomycota</taxon>
        <taxon>Pezizomycotina</taxon>
        <taxon>Dothideomycetes</taxon>
        <taxon>Dothideomycetes incertae sedis</taxon>
        <taxon>Zopfiaceae</taxon>
        <taxon>Zopfia</taxon>
    </lineage>
</organism>
<evidence type="ECO:0000313" key="2">
    <source>
        <dbReference type="EMBL" id="KAF2192640.1"/>
    </source>
</evidence>
<dbReference type="AlphaFoldDB" id="A0A6A6ERF4"/>
<protein>
    <submittedName>
        <fullName evidence="2">Uncharacterized protein</fullName>
    </submittedName>
</protein>
<gene>
    <name evidence="2" type="ORF">K469DRAFT_694715</name>
</gene>
<accession>A0A6A6ERF4</accession>
<name>A0A6A6ERF4_9PEZI</name>
<dbReference type="Proteomes" id="UP000800200">
    <property type="component" value="Unassembled WGS sequence"/>
</dbReference>
<evidence type="ECO:0000313" key="3">
    <source>
        <dbReference type="Proteomes" id="UP000800200"/>
    </source>
</evidence>
<proteinExistence type="predicted"/>
<keyword evidence="1" id="KW-1133">Transmembrane helix</keyword>
<feature type="transmembrane region" description="Helical" evidence="1">
    <location>
        <begin position="16"/>
        <end position="34"/>
    </location>
</feature>
<reference evidence="2" key="1">
    <citation type="journal article" date="2020" name="Stud. Mycol.">
        <title>101 Dothideomycetes genomes: a test case for predicting lifestyles and emergence of pathogens.</title>
        <authorList>
            <person name="Haridas S."/>
            <person name="Albert R."/>
            <person name="Binder M."/>
            <person name="Bloem J."/>
            <person name="Labutti K."/>
            <person name="Salamov A."/>
            <person name="Andreopoulos B."/>
            <person name="Baker S."/>
            <person name="Barry K."/>
            <person name="Bills G."/>
            <person name="Bluhm B."/>
            <person name="Cannon C."/>
            <person name="Castanera R."/>
            <person name="Culley D."/>
            <person name="Daum C."/>
            <person name="Ezra D."/>
            <person name="Gonzalez J."/>
            <person name="Henrissat B."/>
            <person name="Kuo A."/>
            <person name="Liang C."/>
            <person name="Lipzen A."/>
            <person name="Lutzoni F."/>
            <person name="Magnuson J."/>
            <person name="Mondo S."/>
            <person name="Nolan M."/>
            <person name="Ohm R."/>
            <person name="Pangilinan J."/>
            <person name="Park H.-J."/>
            <person name="Ramirez L."/>
            <person name="Alfaro M."/>
            <person name="Sun H."/>
            <person name="Tritt A."/>
            <person name="Yoshinaga Y."/>
            <person name="Zwiers L.-H."/>
            <person name="Turgeon B."/>
            <person name="Goodwin S."/>
            <person name="Spatafora J."/>
            <person name="Crous P."/>
            <person name="Grigoriev I."/>
        </authorList>
    </citation>
    <scope>NUCLEOTIDE SEQUENCE</scope>
    <source>
        <strain evidence="2">CBS 207.26</strain>
    </source>
</reference>
<evidence type="ECO:0000256" key="1">
    <source>
        <dbReference type="SAM" id="Phobius"/>
    </source>
</evidence>
<dbReference type="EMBL" id="ML994615">
    <property type="protein sequence ID" value="KAF2192640.1"/>
    <property type="molecule type" value="Genomic_DNA"/>
</dbReference>
<keyword evidence="1" id="KW-0812">Transmembrane</keyword>
<sequence length="134" mass="15392">MAGIYNPTPWPGNLNTLYAAIGVIVPPLVGIWVHKGLPILGYGRPIGGSDRDPENVTPFQKFLSIPPVSPHLKYLTPLADLGYRSSHVRTSRPVPHINQRWYLRRRPYDNPWAQRIRAVLTTHRWQQFYPNLHP</sequence>
<keyword evidence="1" id="KW-0472">Membrane</keyword>
<keyword evidence="3" id="KW-1185">Reference proteome</keyword>